<comment type="subcellular location">
    <subcellularLocation>
        <location evidence="1">Mitochondrion inner membrane</location>
        <topology evidence="1">Single-pass membrane protein</topology>
    </subcellularLocation>
</comment>
<keyword evidence="1" id="KW-0813">Transport</keyword>
<feature type="compositionally biased region" description="Polar residues" evidence="2">
    <location>
        <begin position="73"/>
        <end position="87"/>
    </location>
</feature>
<dbReference type="SUPFAM" id="SSF56784">
    <property type="entry name" value="HAD-like"/>
    <property type="match status" value="1"/>
</dbReference>
<keyword evidence="1" id="KW-0496">Mitochondrion</keyword>
<dbReference type="InterPro" id="IPR050365">
    <property type="entry name" value="TIM50"/>
</dbReference>
<dbReference type="GO" id="GO:0005744">
    <property type="term" value="C:TIM23 mitochondrial import inner membrane translocase complex"/>
    <property type="evidence" value="ECO:0007669"/>
    <property type="project" value="UniProtKB-UniRule"/>
</dbReference>
<protein>
    <recommendedName>
        <fullName evidence="1">Mitochondrial import inner membrane translocase subunit TIM50</fullName>
    </recommendedName>
</protein>
<accession>G0UK37</accession>
<feature type="chain" id="PRO_5003410598" description="Mitochondrial import inner membrane translocase subunit TIM50" evidence="3">
    <location>
        <begin position="29"/>
        <end position="569"/>
    </location>
</feature>
<comment type="function">
    <text evidence="1">Essential component of the TIM23 complex, a complex that mediates the translocation of transit peptide-containing proteins across the mitochondrial inner membrane.</text>
</comment>
<keyword evidence="1" id="KW-0809">Transit peptide</keyword>
<name>G0UK37_TRYCI</name>
<reference evidence="5" key="1">
    <citation type="journal article" date="2012" name="Proc. Natl. Acad. Sci. U.S.A.">
        <title>Antigenic diversity is generated by distinct evolutionary mechanisms in African trypanosome species.</title>
        <authorList>
            <person name="Jackson A.P."/>
            <person name="Berry A."/>
            <person name="Aslett M."/>
            <person name="Allison H.C."/>
            <person name="Burton P."/>
            <person name="Vavrova-Anderson J."/>
            <person name="Brown R."/>
            <person name="Browne H."/>
            <person name="Corton N."/>
            <person name="Hauser H."/>
            <person name="Gamble J."/>
            <person name="Gilderthorp R."/>
            <person name="Marcello L."/>
            <person name="McQuillan J."/>
            <person name="Otto T.D."/>
            <person name="Quail M.A."/>
            <person name="Sanders M.J."/>
            <person name="van Tonder A."/>
            <person name="Ginger M.L."/>
            <person name="Field M.C."/>
            <person name="Barry J.D."/>
            <person name="Hertz-Fowler C."/>
            <person name="Berriman M."/>
        </authorList>
    </citation>
    <scope>NUCLEOTIDE SEQUENCE</scope>
    <source>
        <strain evidence="5">IL3000</strain>
    </source>
</reference>
<dbReference type="PROSITE" id="PS50969">
    <property type="entry name" value="FCP1"/>
    <property type="match status" value="1"/>
</dbReference>
<evidence type="ECO:0000256" key="3">
    <source>
        <dbReference type="SAM" id="SignalP"/>
    </source>
</evidence>
<dbReference type="CDD" id="cd07521">
    <property type="entry name" value="HAD_FCP1-like"/>
    <property type="match status" value="1"/>
</dbReference>
<sequence length="569" mass="62290">MVKARLLLNLVVPFVTTLVQIVVDGVDAWRNIGESLYVIFCFFTRRSHLDYPPQLNALRRRKAEMARKRRLASTPSTRASSGRMSATESHERSLLASSSTGDDAYCGEEGWQSDSTGGGISSENDTGSDCWVERRVLGDSKSGLGQGVKKSLAKRLVSQNYHLCYSESLYRLVCNVVGPIQPPSVSALPRRHTAPQWPPHSTGRSAFRRGLRDDDVTFTTDDYSSTASAQSGAKAGRILKLHGLPGNAAVSDPGGSGRIIPGLTSVVYRRESSKRVEFDRKGESRMPVHSIASITAHHVLSYQATRQKVLILDLDETLCFVSTNLSASSQPPSFSEVIPTASGAELFHVWERPYVKLFLRTMSKLFNLVLFTSSTKPYADSILRRIDPDHYIERRYYRQHCRQVKRVSVNHMHAQGDTGGTSSPATSSFGHNSDTQNTAPPGVCTINSVLPTASKYPSQSPSPEKGGGLSPSLPVRQFHHPGEMLLVKDIRIMKVPPELMIMIDNAEECVAANRDNALLIPAFAPPSHPSDSLGDDASDDVLLAVMPLLEALLVVPDVRSVLRHGRPAV</sequence>
<organism evidence="5">
    <name type="scientific">Trypanosoma congolense (strain IL3000)</name>
    <dbReference type="NCBI Taxonomy" id="1068625"/>
    <lineage>
        <taxon>Eukaryota</taxon>
        <taxon>Discoba</taxon>
        <taxon>Euglenozoa</taxon>
        <taxon>Kinetoplastea</taxon>
        <taxon>Metakinetoplastina</taxon>
        <taxon>Trypanosomatida</taxon>
        <taxon>Trypanosomatidae</taxon>
        <taxon>Trypanosoma</taxon>
        <taxon>Nannomonas</taxon>
    </lineage>
</organism>
<dbReference type="GO" id="GO:0015031">
    <property type="term" value="P:protein transport"/>
    <property type="evidence" value="ECO:0007669"/>
    <property type="project" value="UniProtKB-KW"/>
</dbReference>
<dbReference type="VEuPathDB" id="TriTrypDB:TcIL3000_3_1720"/>
<keyword evidence="1" id="KW-0811">Translocation</keyword>
<comment type="subunit">
    <text evidence="1">Component of the TIM23 complex.</text>
</comment>
<feature type="compositionally biased region" description="Polar residues" evidence="2">
    <location>
        <begin position="420"/>
        <end position="462"/>
    </location>
</feature>
<evidence type="ECO:0000256" key="1">
    <source>
        <dbReference type="RuleBase" id="RU365079"/>
    </source>
</evidence>
<dbReference type="PANTHER" id="PTHR12210">
    <property type="entry name" value="DULLARD PROTEIN PHOSPHATASE"/>
    <property type="match status" value="1"/>
</dbReference>
<dbReference type="InterPro" id="IPR004274">
    <property type="entry name" value="FCP1_dom"/>
</dbReference>
<dbReference type="Gene3D" id="3.40.50.1000">
    <property type="entry name" value="HAD superfamily/HAD-like"/>
    <property type="match status" value="1"/>
</dbReference>
<evidence type="ECO:0000313" key="5">
    <source>
        <dbReference type="EMBL" id="CCC89742.1"/>
    </source>
</evidence>
<keyword evidence="3" id="KW-0732">Signal</keyword>
<dbReference type="InterPro" id="IPR023214">
    <property type="entry name" value="HAD_sf"/>
</dbReference>
<proteinExistence type="inferred from homology"/>
<dbReference type="SMART" id="SM00577">
    <property type="entry name" value="CPDc"/>
    <property type="match status" value="1"/>
</dbReference>
<dbReference type="Pfam" id="PF03031">
    <property type="entry name" value="NIF"/>
    <property type="match status" value="2"/>
</dbReference>
<feature type="domain" description="FCP1 homology" evidence="4">
    <location>
        <begin position="303"/>
        <end position="552"/>
    </location>
</feature>
<evidence type="ECO:0000256" key="2">
    <source>
        <dbReference type="SAM" id="MobiDB-lite"/>
    </source>
</evidence>
<keyword evidence="1" id="KW-0653">Protein transport</keyword>
<feature type="signal peptide" evidence="3">
    <location>
        <begin position="1"/>
        <end position="28"/>
    </location>
</feature>
<feature type="region of interest" description="Disordered" evidence="2">
    <location>
        <begin position="66"/>
        <end position="126"/>
    </location>
</feature>
<dbReference type="AlphaFoldDB" id="G0UK37"/>
<feature type="region of interest" description="Disordered" evidence="2">
    <location>
        <begin position="413"/>
        <end position="474"/>
    </location>
</feature>
<comment type="similarity">
    <text evidence="1">Belongs to the TIM50 family.</text>
</comment>
<dbReference type="InterPro" id="IPR036412">
    <property type="entry name" value="HAD-like_sf"/>
</dbReference>
<dbReference type="EMBL" id="HE575316">
    <property type="protein sequence ID" value="CCC89742.1"/>
    <property type="molecule type" value="Genomic_DNA"/>
</dbReference>
<gene>
    <name evidence="5" type="ORF">TCIL3000_3_1720</name>
</gene>
<evidence type="ECO:0000259" key="4">
    <source>
        <dbReference type="PROSITE" id="PS50969"/>
    </source>
</evidence>